<feature type="domain" description="CMP/dCMP-type deaminase" evidence="9">
    <location>
        <begin position="257"/>
        <end position="367"/>
    </location>
</feature>
<dbReference type="AlphaFoldDB" id="A0AAW1DKP4"/>
<keyword evidence="4" id="KW-0378">Hydrolase</keyword>
<dbReference type="GO" id="GO:0052717">
    <property type="term" value="F:tRNA-specific adenosine-34 deaminase activity"/>
    <property type="evidence" value="ECO:0007669"/>
    <property type="project" value="UniProtKB-EC"/>
</dbReference>
<dbReference type="SUPFAM" id="SSF53927">
    <property type="entry name" value="Cytidine deaminase-like"/>
    <property type="match status" value="1"/>
</dbReference>
<evidence type="ECO:0000256" key="1">
    <source>
        <dbReference type="ARBA" id="ARBA00004123"/>
    </source>
</evidence>
<feature type="region of interest" description="Disordered" evidence="8">
    <location>
        <begin position="402"/>
        <end position="421"/>
    </location>
</feature>
<evidence type="ECO:0000313" key="11">
    <source>
        <dbReference type="Proteomes" id="UP001461498"/>
    </source>
</evidence>
<organism evidence="10 11">
    <name type="scientific">Rhynocoris fuscipes</name>
    <dbReference type="NCBI Taxonomy" id="488301"/>
    <lineage>
        <taxon>Eukaryota</taxon>
        <taxon>Metazoa</taxon>
        <taxon>Ecdysozoa</taxon>
        <taxon>Arthropoda</taxon>
        <taxon>Hexapoda</taxon>
        <taxon>Insecta</taxon>
        <taxon>Pterygota</taxon>
        <taxon>Neoptera</taxon>
        <taxon>Paraneoptera</taxon>
        <taxon>Hemiptera</taxon>
        <taxon>Heteroptera</taxon>
        <taxon>Panheteroptera</taxon>
        <taxon>Cimicomorpha</taxon>
        <taxon>Reduviidae</taxon>
        <taxon>Harpactorinae</taxon>
        <taxon>Harpactorini</taxon>
        <taxon>Rhynocoris</taxon>
    </lineage>
</organism>
<dbReference type="SUPFAM" id="SSF52141">
    <property type="entry name" value="Uracil-DNA glycosylase-like"/>
    <property type="match status" value="1"/>
</dbReference>
<dbReference type="Pfam" id="PF03167">
    <property type="entry name" value="UDG"/>
    <property type="match status" value="1"/>
</dbReference>
<dbReference type="InterPro" id="IPR016193">
    <property type="entry name" value="Cytidine_deaminase-like"/>
</dbReference>
<comment type="similarity">
    <text evidence="2">Belongs to the uracil-DNA glycosylase (UDG) superfamily. SMUG1 family.</text>
</comment>
<dbReference type="PANTHER" id="PTHR13235:SF2">
    <property type="entry name" value="SINGLE-STRAND SELECTIVE MONOFUNCTIONAL URACIL DNA GLYCOSYLASE"/>
    <property type="match status" value="1"/>
</dbReference>
<evidence type="ECO:0000256" key="7">
    <source>
        <dbReference type="ARBA" id="ARBA00023242"/>
    </source>
</evidence>
<dbReference type="CDD" id="cd01285">
    <property type="entry name" value="nucleoside_deaminase"/>
    <property type="match status" value="1"/>
</dbReference>
<dbReference type="Proteomes" id="UP001461498">
    <property type="component" value="Unassembled WGS sequence"/>
</dbReference>
<gene>
    <name evidence="10" type="ORF">O3M35_006795</name>
</gene>
<keyword evidence="7" id="KW-0539">Nucleus</keyword>
<evidence type="ECO:0000256" key="8">
    <source>
        <dbReference type="SAM" id="MobiDB-lite"/>
    </source>
</evidence>
<dbReference type="Pfam" id="PF00383">
    <property type="entry name" value="dCMP_cyt_deam_1"/>
    <property type="match status" value="1"/>
</dbReference>
<sequence>MSMRTDANDTYAINKVIFQKETELLDKLLEIDYGPKVDYIYNPIVYASQVHNDYLTKYCNGPKDILFLGMNPGPWGMMQNGVPFGECISVRDFLQLTGTVDKPSREHPSKPVLGLACNRSEVSGKRFWELANVLGGGSAELFFKNAFVYNYFPLGLLNSNGKNITPPELKADVQKKIEQLCDETLSDILCLLQVKIIVGIGRFAEKRAKNVCTEKQHACKVVFISHPSPRNPASNRDWLSATKRLIIDYNLAHYFSIDKEYWMKEALAHAEQALKEGEVPVGCLFIKDNKIIAVGSNDVNRTRNATRHAEMICIDTVLNSESAEVFADISVIVTVEPCIMCASALHDLRVRQILYGCPNDRFGGCGSVFDVASVHKRPVPVIGGIHSDHAMNLLKTFYKGVNPNAPPNKVKTKNKDSSHSS</sequence>
<dbReference type="InterPro" id="IPR039134">
    <property type="entry name" value="SMUG1"/>
</dbReference>
<dbReference type="InterPro" id="IPR005122">
    <property type="entry name" value="Uracil-DNA_glycosylase-like"/>
</dbReference>
<reference evidence="10 11" key="1">
    <citation type="submission" date="2022-12" db="EMBL/GenBank/DDBJ databases">
        <title>Chromosome-level genome assembly of true bugs.</title>
        <authorList>
            <person name="Ma L."/>
            <person name="Li H."/>
        </authorList>
    </citation>
    <scope>NUCLEOTIDE SEQUENCE [LARGE SCALE GENOMIC DNA]</scope>
    <source>
        <strain evidence="10">Lab_2022b</strain>
    </source>
</reference>
<keyword evidence="3" id="KW-0227">DNA damage</keyword>
<comment type="subcellular location">
    <subcellularLocation>
        <location evidence="1">Nucleus</location>
    </subcellularLocation>
</comment>
<dbReference type="CDD" id="cd19374">
    <property type="entry name" value="UDG-F3_SMUG1-like"/>
    <property type="match status" value="1"/>
</dbReference>
<keyword evidence="11" id="KW-1185">Reference proteome</keyword>
<evidence type="ECO:0000259" key="9">
    <source>
        <dbReference type="PROSITE" id="PS51747"/>
    </source>
</evidence>
<dbReference type="GO" id="GO:0002100">
    <property type="term" value="P:tRNA wobble adenosine to inosine editing"/>
    <property type="evidence" value="ECO:0007669"/>
    <property type="project" value="InterPro"/>
</dbReference>
<evidence type="ECO:0000256" key="6">
    <source>
        <dbReference type="ARBA" id="ARBA00023204"/>
    </source>
</evidence>
<dbReference type="PANTHER" id="PTHR13235">
    <property type="entry name" value="SINGLE-STRAND SELECTIVE MONOFUNCTIONAL URACIL DNA GLYCOSYLASE"/>
    <property type="match status" value="1"/>
</dbReference>
<dbReference type="InterPro" id="IPR002125">
    <property type="entry name" value="CMP_dCMP_dom"/>
</dbReference>
<evidence type="ECO:0000256" key="4">
    <source>
        <dbReference type="ARBA" id="ARBA00022801"/>
    </source>
</evidence>
<dbReference type="PROSITE" id="PS51747">
    <property type="entry name" value="CYT_DCMP_DEAMINASES_2"/>
    <property type="match status" value="1"/>
</dbReference>
<protein>
    <recommendedName>
        <fullName evidence="9">CMP/dCMP-type deaminase domain-containing protein</fullName>
    </recommendedName>
</protein>
<evidence type="ECO:0000256" key="2">
    <source>
        <dbReference type="ARBA" id="ARBA00007889"/>
    </source>
</evidence>
<dbReference type="GO" id="GO:0000703">
    <property type="term" value="F:oxidized pyrimidine nucleobase lesion DNA N-glycosylase activity"/>
    <property type="evidence" value="ECO:0007669"/>
    <property type="project" value="TreeGrafter"/>
</dbReference>
<evidence type="ECO:0000256" key="5">
    <source>
        <dbReference type="ARBA" id="ARBA00023125"/>
    </source>
</evidence>
<proteinExistence type="inferred from homology"/>
<dbReference type="Gene3D" id="3.40.470.10">
    <property type="entry name" value="Uracil-DNA glycosylase-like domain"/>
    <property type="match status" value="1"/>
</dbReference>
<dbReference type="GO" id="GO:0003677">
    <property type="term" value="F:DNA binding"/>
    <property type="evidence" value="ECO:0007669"/>
    <property type="project" value="UniProtKB-KW"/>
</dbReference>
<keyword evidence="5" id="KW-0238">DNA-binding</keyword>
<dbReference type="EMBL" id="JAPXFL010000003">
    <property type="protein sequence ID" value="KAK9509487.1"/>
    <property type="molecule type" value="Genomic_DNA"/>
</dbReference>
<dbReference type="FunFam" id="3.40.470.10:FF:000005">
    <property type="entry name" value="Single-strand selective monofunctional uracil DNA glycosylase"/>
    <property type="match status" value="1"/>
</dbReference>
<comment type="caution">
    <text evidence="10">The sequence shown here is derived from an EMBL/GenBank/DDBJ whole genome shotgun (WGS) entry which is preliminary data.</text>
</comment>
<evidence type="ECO:0000313" key="10">
    <source>
        <dbReference type="EMBL" id="KAK9509487.1"/>
    </source>
</evidence>
<accession>A0AAW1DKP4</accession>
<dbReference type="GO" id="GO:0006284">
    <property type="term" value="P:base-excision repair"/>
    <property type="evidence" value="ECO:0007669"/>
    <property type="project" value="InterPro"/>
</dbReference>
<dbReference type="GO" id="GO:0005634">
    <property type="term" value="C:nucleus"/>
    <property type="evidence" value="ECO:0007669"/>
    <property type="project" value="UniProtKB-SubCell"/>
</dbReference>
<keyword evidence="6" id="KW-0234">DNA repair</keyword>
<name>A0AAW1DKP4_9HEMI</name>
<dbReference type="Gene3D" id="3.40.140.10">
    <property type="entry name" value="Cytidine Deaminase, domain 2"/>
    <property type="match status" value="1"/>
</dbReference>
<dbReference type="GO" id="GO:0017065">
    <property type="term" value="F:single-strand selective uracil DNA N-glycosylase activity"/>
    <property type="evidence" value="ECO:0007669"/>
    <property type="project" value="InterPro"/>
</dbReference>
<dbReference type="InterPro" id="IPR036895">
    <property type="entry name" value="Uracil-DNA_glycosylase-like_sf"/>
</dbReference>
<evidence type="ECO:0000256" key="3">
    <source>
        <dbReference type="ARBA" id="ARBA00022763"/>
    </source>
</evidence>